<keyword evidence="2" id="KW-1185">Reference proteome</keyword>
<evidence type="ECO:0000313" key="1">
    <source>
        <dbReference type="EMBL" id="ADD03957.1"/>
    </source>
</evidence>
<dbReference type="EMBL" id="CP001932">
    <property type="protein sequence ID" value="ADD03957.1"/>
    <property type="molecule type" value="Genomic_DNA"/>
</dbReference>
<gene>
    <name evidence="1" type="ordered locus">Nmag_0367</name>
</gene>
<dbReference type="HOGENOM" id="CLU_2968546_0_0_2"/>
<sequence>MDNEEKSKHTIVLMWKNKGAEVREVSGNDIVDSMKKAVGAFETAIECDTSVFISNDST</sequence>
<dbReference type="Proteomes" id="UP000001879">
    <property type="component" value="Chromosome"/>
</dbReference>
<dbReference type="KEGG" id="nmg:Nmag_0367"/>
<dbReference type="PaxDb" id="547559-Nmag_0367"/>
<accession>D3SXD7</accession>
<reference evidence="1 2" key="2">
    <citation type="journal article" date="2012" name="BMC Genomics">
        <title>A comparative genomics perspective on the genetic content of the alkaliphilic haloarchaeon Natrialba magadii ATCC 43099T.</title>
        <authorList>
            <person name="Siddaramappa S."/>
            <person name="Challacombe J.F."/>
            <person name="Decastro R.E."/>
            <person name="Pfeiffer F."/>
            <person name="Sastre D.E."/>
            <person name="Gimenez M.I."/>
            <person name="Paggi R.A."/>
            <person name="Detter J.C."/>
            <person name="Davenport K.W."/>
            <person name="Goodwin L.A."/>
            <person name="Kyrpides N."/>
            <person name="Tapia R."/>
            <person name="Pitluck S."/>
            <person name="Lucas S."/>
            <person name="Woyke T."/>
            <person name="Maupin-Furlow J.A."/>
        </authorList>
    </citation>
    <scope>NUCLEOTIDE SEQUENCE [LARGE SCALE GENOMIC DNA]</scope>
    <source>
        <strain evidence="2">ATCC 43099 / DSM 3394 / CCM 3739 / CIP 104546 / IAM 13178 / JCM 8861 / NBRC 102185 / NCIMB 2190 / MS3</strain>
    </source>
</reference>
<name>D3SXD7_NATMM</name>
<evidence type="ECO:0000313" key="2">
    <source>
        <dbReference type="Proteomes" id="UP000001879"/>
    </source>
</evidence>
<reference evidence="2" key="1">
    <citation type="submission" date="2010-02" db="EMBL/GenBank/DDBJ databases">
        <title>Complete sequence of chromosome of Natrialba magadii ATCC 43099.</title>
        <authorList>
            <consortium name="US DOE Joint Genome Institute"/>
            <person name="Lucas S."/>
            <person name="Copeland A."/>
            <person name="Lapidus A."/>
            <person name="Cheng J.-F."/>
            <person name="Bruce D."/>
            <person name="Goodwin L."/>
            <person name="Pitluck S."/>
            <person name="Davenport K."/>
            <person name="Saunders E."/>
            <person name="Detter J.C."/>
            <person name="Han C."/>
            <person name="Tapia R."/>
            <person name="Land M."/>
            <person name="Hauser L."/>
            <person name="Kyrpides N."/>
            <person name="Mikhailova N."/>
            <person name="De Castro R.E."/>
            <person name="Maupin-Furlow J.A."/>
            <person name="Woyke T."/>
        </authorList>
    </citation>
    <scope>NUCLEOTIDE SEQUENCE [LARGE SCALE GENOMIC DNA]</scope>
    <source>
        <strain evidence="2">ATCC 43099 / DSM 3394 / CCM 3739 / CIP 104546 / IAM 13178 / JCM 8861 / NBRC 102185 / NCIMB 2190 / MS3</strain>
    </source>
</reference>
<organism evidence="1 2">
    <name type="scientific">Natrialba magadii (strain ATCC 43099 / DSM 3394 / CCM 3739 / CIP 104546 / IAM 13178 / JCM 8861 / NBRC 102185 / NCIMB 2190 / MS3)</name>
    <name type="common">Natronobacterium magadii</name>
    <dbReference type="NCBI Taxonomy" id="547559"/>
    <lineage>
        <taxon>Archaea</taxon>
        <taxon>Methanobacteriati</taxon>
        <taxon>Methanobacteriota</taxon>
        <taxon>Stenosarchaea group</taxon>
        <taxon>Halobacteria</taxon>
        <taxon>Halobacteriales</taxon>
        <taxon>Natrialbaceae</taxon>
        <taxon>Natrialba</taxon>
    </lineage>
</organism>
<dbReference type="AlphaFoldDB" id="D3SXD7"/>
<protein>
    <submittedName>
        <fullName evidence="1">Rdh7 retinol dehydrogenase 7</fullName>
    </submittedName>
</protein>
<proteinExistence type="predicted"/>